<dbReference type="InterPro" id="IPR001204">
    <property type="entry name" value="Phos_transporter"/>
</dbReference>
<evidence type="ECO:0000313" key="9">
    <source>
        <dbReference type="Proteomes" id="UP001501536"/>
    </source>
</evidence>
<feature type="region of interest" description="Disordered" evidence="7">
    <location>
        <begin position="381"/>
        <end position="421"/>
    </location>
</feature>
<dbReference type="RefSeq" id="WP_344879631.1">
    <property type="nucleotide sequence ID" value="NZ_BAABCJ010000001.1"/>
</dbReference>
<feature type="transmembrane region" description="Helical" evidence="6">
    <location>
        <begin position="222"/>
        <end position="241"/>
    </location>
</feature>
<proteinExistence type="inferred from homology"/>
<organism evidence="8 9">
    <name type="scientific">Zhihengliuella alba</name>
    <dbReference type="NCBI Taxonomy" id="547018"/>
    <lineage>
        <taxon>Bacteria</taxon>
        <taxon>Bacillati</taxon>
        <taxon>Actinomycetota</taxon>
        <taxon>Actinomycetes</taxon>
        <taxon>Micrococcales</taxon>
        <taxon>Micrococcaceae</taxon>
        <taxon>Zhihengliuella</taxon>
    </lineage>
</organism>
<keyword evidence="4 6" id="KW-1133">Transmembrane helix</keyword>
<dbReference type="Proteomes" id="UP001501536">
    <property type="component" value="Unassembled WGS sequence"/>
</dbReference>
<keyword evidence="6" id="KW-0592">Phosphate transport</keyword>
<evidence type="ECO:0000256" key="5">
    <source>
        <dbReference type="ARBA" id="ARBA00023136"/>
    </source>
</evidence>
<evidence type="ECO:0000256" key="3">
    <source>
        <dbReference type="ARBA" id="ARBA00022692"/>
    </source>
</evidence>
<evidence type="ECO:0000256" key="2">
    <source>
        <dbReference type="ARBA" id="ARBA00022448"/>
    </source>
</evidence>
<comment type="similarity">
    <text evidence="6">Belongs to the inorganic phosphate transporter (PiT) (TC 2.A.20) family.</text>
</comment>
<feature type="transmembrane region" description="Helical" evidence="6">
    <location>
        <begin position="336"/>
        <end position="356"/>
    </location>
</feature>
<dbReference type="Pfam" id="PF01384">
    <property type="entry name" value="PHO4"/>
    <property type="match status" value="2"/>
</dbReference>
<accession>A0ABP7CSG2</accession>
<gene>
    <name evidence="8" type="ORF">GCM10022377_05610</name>
</gene>
<dbReference type="PANTHER" id="PTHR11101">
    <property type="entry name" value="PHOSPHATE TRANSPORTER"/>
    <property type="match status" value="1"/>
</dbReference>
<feature type="transmembrane region" description="Helical" evidence="6">
    <location>
        <begin position="139"/>
        <end position="161"/>
    </location>
</feature>
<evidence type="ECO:0000256" key="1">
    <source>
        <dbReference type="ARBA" id="ARBA00004141"/>
    </source>
</evidence>
<feature type="transmembrane region" description="Helical" evidence="6">
    <location>
        <begin position="306"/>
        <end position="330"/>
    </location>
</feature>
<comment type="subcellular location">
    <subcellularLocation>
        <location evidence="1 6">Membrane</location>
        <topology evidence="1 6">Multi-pass membrane protein</topology>
    </subcellularLocation>
</comment>
<keyword evidence="3 6" id="KW-0812">Transmembrane</keyword>
<keyword evidence="2 6" id="KW-0813">Transport</keyword>
<dbReference type="PANTHER" id="PTHR11101:SF54">
    <property type="entry name" value="LOW-AFFINITY INORGANIC PHOSPHATE TRANSPORTER-RELATED"/>
    <property type="match status" value="1"/>
</dbReference>
<evidence type="ECO:0000256" key="7">
    <source>
        <dbReference type="SAM" id="MobiDB-lite"/>
    </source>
</evidence>
<feature type="transmembrane region" description="Helical" evidence="6">
    <location>
        <begin position="84"/>
        <end position="104"/>
    </location>
</feature>
<feature type="transmembrane region" description="Helical" evidence="6">
    <location>
        <begin position="111"/>
        <end position="133"/>
    </location>
</feature>
<reference evidence="9" key="1">
    <citation type="journal article" date="2019" name="Int. J. Syst. Evol. Microbiol.">
        <title>The Global Catalogue of Microorganisms (GCM) 10K type strain sequencing project: providing services to taxonomists for standard genome sequencing and annotation.</title>
        <authorList>
            <consortium name="The Broad Institute Genomics Platform"/>
            <consortium name="The Broad Institute Genome Sequencing Center for Infectious Disease"/>
            <person name="Wu L."/>
            <person name="Ma J."/>
        </authorList>
    </citation>
    <scope>NUCLEOTIDE SEQUENCE [LARGE SCALE GENOMIC DNA]</scope>
    <source>
        <strain evidence="9">JCM 16961</strain>
    </source>
</reference>
<name>A0ABP7CSG2_9MICC</name>
<evidence type="ECO:0000256" key="6">
    <source>
        <dbReference type="RuleBase" id="RU363058"/>
    </source>
</evidence>
<sequence length="421" mass="43020">MDLTLIVVLVIGLALFFDFTNGFHDTANAMATPIATGAIKPKAAVALAAVLNLVGAFLSTEVAKTISGGLIREGDGGIAITPEMIYAGLMGAVLWNMVTWLLGLPSSSSHALFGGLIGAAIVGAGFGAVSYAVLLSKVILPALLAPLIVGVSAFVCTRLAYRITKRQAGTSPKRGGFRVGQIFSSSLVALSHGTNDAQKTMGVITLTLIASGAQAAGTGPQFWVVVACALAIALGTYAGGWRIIRTMGAGLTEVKPAQGFAAEVSTGVAILASSHLGFALSTTQVASGSVIGSGLGRKGAHVRWGVAGRVGLGWLLTLPAAGAVGALAAFTAHLGAWGLALVTVVGIGALLFIWYLSRKDRVGHHNAVEVEDAAQAVDIPSKRERKLRRKRTEREAALASSRAGADTAPGAQQDHTTEGNR</sequence>
<evidence type="ECO:0000313" key="8">
    <source>
        <dbReference type="EMBL" id="GAA3695661.1"/>
    </source>
</evidence>
<comment type="caution">
    <text evidence="8">The sequence shown here is derived from an EMBL/GenBank/DDBJ whole genome shotgun (WGS) entry which is preliminary data.</text>
</comment>
<protein>
    <recommendedName>
        <fullName evidence="6">Phosphate transporter</fullName>
    </recommendedName>
</protein>
<keyword evidence="9" id="KW-1185">Reference proteome</keyword>
<keyword evidence="5 6" id="KW-0472">Membrane</keyword>
<evidence type="ECO:0000256" key="4">
    <source>
        <dbReference type="ARBA" id="ARBA00022989"/>
    </source>
</evidence>
<dbReference type="EMBL" id="BAABCJ010000001">
    <property type="protein sequence ID" value="GAA3695661.1"/>
    <property type="molecule type" value="Genomic_DNA"/>
</dbReference>